<keyword evidence="6" id="KW-0175">Coiled coil</keyword>
<keyword evidence="10" id="KW-1185">Reference proteome</keyword>
<feature type="region of interest" description="Disordered" evidence="7">
    <location>
        <begin position="1"/>
        <end position="45"/>
    </location>
</feature>
<evidence type="ECO:0000256" key="3">
    <source>
        <dbReference type="ARBA" id="ARBA00023125"/>
    </source>
</evidence>
<keyword evidence="3" id="KW-0238">DNA-binding</keyword>
<keyword evidence="2" id="KW-0805">Transcription regulation</keyword>
<protein>
    <recommendedName>
        <fullName evidence="8">BHLH domain-containing protein</fullName>
    </recommendedName>
</protein>
<dbReference type="PANTHER" id="PTHR47075:SF2">
    <property type="entry name" value="HELIX-LOOP-HELIX DNA-BINDING DOMAIN CONTAINING PROTEIN, EXPRESSED"/>
    <property type="match status" value="1"/>
</dbReference>
<keyword evidence="4" id="KW-0804">Transcription</keyword>
<organism evidence="9 10">
    <name type="scientific">Rhynchospora breviuscula</name>
    <dbReference type="NCBI Taxonomy" id="2022672"/>
    <lineage>
        <taxon>Eukaryota</taxon>
        <taxon>Viridiplantae</taxon>
        <taxon>Streptophyta</taxon>
        <taxon>Embryophyta</taxon>
        <taxon>Tracheophyta</taxon>
        <taxon>Spermatophyta</taxon>
        <taxon>Magnoliopsida</taxon>
        <taxon>Liliopsida</taxon>
        <taxon>Poales</taxon>
        <taxon>Cyperaceae</taxon>
        <taxon>Cyperoideae</taxon>
        <taxon>Rhynchosporeae</taxon>
        <taxon>Rhynchospora</taxon>
    </lineage>
</organism>
<dbReference type="GO" id="GO:0046983">
    <property type="term" value="F:protein dimerization activity"/>
    <property type="evidence" value="ECO:0007669"/>
    <property type="project" value="InterPro"/>
</dbReference>
<gene>
    <name evidence="9" type="ORF">LUZ63_008050</name>
</gene>
<feature type="compositionally biased region" description="Polar residues" evidence="7">
    <location>
        <begin position="1"/>
        <end position="10"/>
    </location>
</feature>
<accession>A0A9Q0HVM6</accession>
<dbReference type="PANTHER" id="PTHR47075">
    <property type="entry name" value="TRANSCRIPTION FACTOR BHLH47"/>
    <property type="match status" value="1"/>
</dbReference>
<dbReference type="SUPFAM" id="SSF47459">
    <property type="entry name" value="HLH, helix-loop-helix DNA-binding domain"/>
    <property type="match status" value="1"/>
</dbReference>
<evidence type="ECO:0000259" key="8">
    <source>
        <dbReference type="PROSITE" id="PS50888"/>
    </source>
</evidence>
<comment type="caution">
    <text evidence="9">The sequence shown here is derived from an EMBL/GenBank/DDBJ whole genome shotgun (WGS) entry which is preliminary data.</text>
</comment>
<dbReference type="EMBL" id="JAMQYH010000002">
    <property type="protein sequence ID" value="KAJ1699538.1"/>
    <property type="molecule type" value="Genomic_DNA"/>
</dbReference>
<keyword evidence="5" id="KW-0539">Nucleus</keyword>
<evidence type="ECO:0000313" key="9">
    <source>
        <dbReference type="EMBL" id="KAJ1699538.1"/>
    </source>
</evidence>
<evidence type="ECO:0000256" key="5">
    <source>
        <dbReference type="ARBA" id="ARBA00023242"/>
    </source>
</evidence>
<dbReference type="AlphaFoldDB" id="A0A9Q0HVM6"/>
<dbReference type="PROSITE" id="PS50888">
    <property type="entry name" value="BHLH"/>
    <property type="match status" value="1"/>
</dbReference>
<comment type="similarity">
    <text evidence="1">Belongs to the bHLH protein family.</text>
</comment>
<evidence type="ECO:0000256" key="2">
    <source>
        <dbReference type="ARBA" id="ARBA00023015"/>
    </source>
</evidence>
<name>A0A9Q0HVM6_9POAL</name>
<evidence type="ECO:0000256" key="1">
    <source>
        <dbReference type="ARBA" id="ARBA00005510"/>
    </source>
</evidence>
<sequence>MATEDSSPAETSGEVIADKSVEGSSPRKKGNGKVPKKIHKAEREKLKRDQLNDLFSDLHNMLETDKQNNGKATILGDTSRILRDLLSQVDTLRKENTALVKESHYVTQENNELRDEKGVLQSEIIELQNELRMRSMRMGGYDPHHWPNNPAMTIPMPTPGPVTVPSVPIVPLPHQAPPAPIMDRVYTAPTPHQAPPAPIMDRVYTAPSPPRELQLFPETAARQEREPSPPVSSPVLPPAHISRPHVRYTGLGDLWTGQLLAGRVRPEQEEQYSSGVEDGLDRV</sequence>
<evidence type="ECO:0000256" key="4">
    <source>
        <dbReference type="ARBA" id="ARBA00023163"/>
    </source>
</evidence>
<evidence type="ECO:0000313" key="10">
    <source>
        <dbReference type="Proteomes" id="UP001151287"/>
    </source>
</evidence>
<dbReference type="InterPro" id="IPR036638">
    <property type="entry name" value="HLH_DNA-bd_sf"/>
</dbReference>
<dbReference type="InterPro" id="IPR011598">
    <property type="entry name" value="bHLH_dom"/>
</dbReference>
<proteinExistence type="inferred from homology"/>
<dbReference type="InterPro" id="IPR057075">
    <property type="entry name" value="bHLH_IRO3"/>
</dbReference>
<dbReference type="Pfam" id="PF23177">
    <property type="entry name" value="bHLH_IRO3"/>
    <property type="match status" value="1"/>
</dbReference>
<reference evidence="9" key="1">
    <citation type="journal article" date="2022" name="Cell">
        <title>Repeat-based holocentromeres influence genome architecture and karyotype evolution.</title>
        <authorList>
            <person name="Hofstatter P.G."/>
            <person name="Thangavel G."/>
            <person name="Lux T."/>
            <person name="Neumann P."/>
            <person name="Vondrak T."/>
            <person name="Novak P."/>
            <person name="Zhang M."/>
            <person name="Costa L."/>
            <person name="Castellani M."/>
            <person name="Scott A."/>
            <person name="Toegelov H."/>
            <person name="Fuchs J."/>
            <person name="Mata-Sucre Y."/>
            <person name="Dias Y."/>
            <person name="Vanzela A.L.L."/>
            <person name="Huettel B."/>
            <person name="Almeida C.C.S."/>
            <person name="Simkova H."/>
            <person name="Souza G."/>
            <person name="Pedrosa-Harand A."/>
            <person name="Macas J."/>
            <person name="Mayer K.F.X."/>
            <person name="Houben A."/>
            <person name="Marques A."/>
        </authorList>
    </citation>
    <scope>NUCLEOTIDE SEQUENCE</scope>
    <source>
        <strain evidence="9">RhyBre1mFocal</strain>
    </source>
</reference>
<evidence type="ECO:0000256" key="7">
    <source>
        <dbReference type="SAM" id="MobiDB-lite"/>
    </source>
</evidence>
<feature type="region of interest" description="Disordered" evidence="7">
    <location>
        <begin position="262"/>
        <end position="283"/>
    </location>
</feature>
<feature type="coiled-coil region" evidence="6">
    <location>
        <begin position="82"/>
        <end position="130"/>
    </location>
</feature>
<dbReference type="GO" id="GO:0003677">
    <property type="term" value="F:DNA binding"/>
    <property type="evidence" value="ECO:0007669"/>
    <property type="project" value="UniProtKB-KW"/>
</dbReference>
<feature type="domain" description="BHLH" evidence="8">
    <location>
        <begin position="35"/>
        <end position="85"/>
    </location>
</feature>
<feature type="compositionally biased region" description="Basic residues" evidence="7">
    <location>
        <begin position="26"/>
        <end position="40"/>
    </location>
</feature>
<evidence type="ECO:0000256" key="6">
    <source>
        <dbReference type="SAM" id="Coils"/>
    </source>
</evidence>
<dbReference type="OrthoDB" id="1931098at2759"/>
<dbReference type="Gene3D" id="4.10.280.10">
    <property type="entry name" value="Helix-loop-helix DNA-binding domain"/>
    <property type="match status" value="1"/>
</dbReference>
<dbReference type="Proteomes" id="UP001151287">
    <property type="component" value="Unassembled WGS sequence"/>
</dbReference>